<name>A0AAW1NSV6_9CHLO</name>
<feature type="region of interest" description="Disordered" evidence="1">
    <location>
        <begin position="29"/>
        <end position="56"/>
    </location>
</feature>
<dbReference type="Proteomes" id="UP001465755">
    <property type="component" value="Unassembled WGS sequence"/>
</dbReference>
<dbReference type="AlphaFoldDB" id="A0AAW1NSV6"/>
<gene>
    <name evidence="2" type="ORF">WJX73_010293</name>
</gene>
<evidence type="ECO:0000256" key="1">
    <source>
        <dbReference type="SAM" id="MobiDB-lite"/>
    </source>
</evidence>
<accession>A0AAW1NSV6</accession>
<keyword evidence="3" id="KW-1185">Reference proteome</keyword>
<dbReference type="EMBL" id="JALJOQ010000154">
    <property type="protein sequence ID" value="KAK9793189.1"/>
    <property type="molecule type" value="Genomic_DNA"/>
</dbReference>
<evidence type="ECO:0000313" key="2">
    <source>
        <dbReference type="EMBL" id="KAK9793189.1"/>
    </source>
</evidence>
<protein>
    <submittedName>
        <fullName evidence="2">Uncharacterized protein</fullName>
    </submittedName>
</protein>
<comment type="caution">
    <text evidence="2">The sequence shown here is derived from an EMBL/GenBank/DDBJ whole genome shotgun (WGS) entry which is preliminary data.</text>
</comment>
<sequence length="122" mass="13202">MLKQSLSNQSVASIERRGLLSSAASKGCRRACTAGPRPWRSAKQRSKAPRPNSRQRCSPQVIYWPLTYCRLRRKEVVVCACHSVVTPEGAVRPVVVVLTGALAVQPVFVYAGGRLRAVAASG</sequence>
<proteinExistence type="predicted"/>
<organism evidence="2 3">
    <name type="scientific">Symbiochloris irregularis</name>
    <dbReference type="NCBI Taxonomy" id="706552"/>
    <lineage>
        <taxon>Eukaryota</taxon>
        <taxon>Viridiplantae</taxon>
        <taxon>Chlorophyta</taxon>
        <taxon>core chlorophytes</taxon>
        <taxon>Trebouxiophyceae</taxon>
        <taxon>Trebouxiales</taxon>
        <taxon>Trebouxiaceae</taxon>
        <taxon>Symbiochloris</taxon>
    </lineage>
</organism>
<evidence type="ECO:0000313" key="3">
    <source>
        <dbReference type="Proteomes" id="UP001465755"/>
    </source>
</evidence>
<reference evidence="2 3" key="1">
    <citation type="journal article" date="2024" name="Nat. Commun.">
        <title>Phylogenomics reveals the evolutionary origins of lichenization in chlorophyte algae.</title>
        <authorList>
            <person name="Puginier C."/>
            <person name="Libourel C."/>
            <person name="Otte J."/>
            <person name="Skaloud P."/>
            <person name="Haon M."/>
            <person name="Grisel S."/>
            <person name="Petersen M."/>
            <person name="Berrin J.G."/>
            <person name="Delaux P.M."/>
            <person name="Dal Grande F."/>
            <person name="Keller J."/>
        </authorList>
    </citation>
    <scope>NUCLEOTIDE SEQUENCE [LARGE SCALE GENOMIC DNA]</scope>
    <source>
        <strain evidence="2 3">SAG 2036</strain>
    </source>
</reference>